<dbReference type="InterPro" id="IPR002734">
    <property type="entry name" value="RibDG_C"/>
</dbReference>
<keyword evidence="3" id="KW-1185">Reference proteome</keyword>
<evidence type="ECO:0000313" key="3">
    <source>
        <dbReference type="Proteomes" id="UP001597402"/>
    </source>
</evidence>
<dbReference type="EMBL" id="JBHUHP010000001">
    <property type="protein sequence ID" value="MFD2090303.1"/>
    <property type="molecule type" value="Genomic_DNA"/>
</dbReference>
<feature type="domain" description="Bacterial bifunctional deaminase-reductase C-terminal" evidence="1">
    <location>
        <begin position="2"/>
        <end position="180"/>
    </location>
</feature>
<dbReference type="PANTHER" id="PTHR38011:SF11">
    <property type="entry name" value="2,5-DIAMINO-6-RIBOSYLAMINO-4(3H)-PYRIMIDINONE 5'-PHOSPHATE REDUCTASE"/>
    <property type="match status" value="1"/>
</dbReference>
<accession>A0ABW4X680</accession>
<name>A0ABW4X680_9ACTN</name>
<proteinExistence type="predicted"/>
<sequence>MRKIVVHMSVSLDGFFEGPDRDIGWHRVDDELHTFVNEQLSGMSAFLFGRVTHELMADFWPTADRDPEISAPMREFAGIYRRMPRIVFSRTLEEAEWATSVRHEVHPEDIRALQRQPGGDMTVGGADLIRTFRRHDLIDEYRLYVNPVLLGRGRQLFDGADTPSDLRLVETRTFGNGVVLLRHEVAR</sequence>
<dbReference type="SUPFAM" id="SSF53597">
    <property type="entry name" value="Dihydrofolate reductase-like"/>
    <property type="match status" value="1"/>
</dbReference>
<comment type="caution">
    <text evidence="2">The sequence shown here is derived from an EMBL/GenBank/DDBJ whole genome shotgun (WGS) entry which is preliminary data.</text>
</comment>
<dbReference type="Pfam" id="PF01872">
    <property type="entry name" value="RibD_C"/>
    <property type="match status" value="1"/>
</dbReference>
<dbReference type="RefSeq" id="WP_376871013.1">
    <property type="nucleotide sequence ID" value="NZ_JBHUHP010000001.1"/>
</dbReference>
<dbReference type="Proteomes" id="UP001597402">
    <property type="component" value="Unassembled WGS sequence"/>
</dbReference>
<reference evidence="3" key="1">
    <citation type="journal article" date="2019" name="Int. J. Syst. Evol. Microbiol.">
        <title>The Global Catalogue of Microorganisms (GCM) 10K type strain sequencing project: providing services to taxonomists for standard genome sequencing and annotation.</title>
        <authorList>
            <consortium name="The Broad Institute Genomics Platform"/>
            <consortium name="The Broad Institute Genome Sequencing Center for Infectious Disease"/>
            <person name="Wu L."/>
            <person name="Ma J."/>
        </authorList>
    </citation>
    <scope>NUCLEOTIDE SEQUENCE [LARGE SCALE GENOMIC DNA]</scope>
    <source>
        <strain evidence="3">JCM 3338</strain>
    </source>
</reference>
<evidence type="ECO:0000259" key="1">
    <source>
        <dbReference type="Pfam" id="PF01872"/>
    </source>
</evidence>
<dbReference type="Gene3D" id="3.40.430.10">
    <property type="entry name" value="Dihydrofolate Reductase, subunit A"/>
    <property type="match status" value="1"/>
</dbReference>
<organism evidence="2 3">
    <name type="scientific">Blastococcus deserti</name>
    <dbReference type="NCBI Taxonomy" id="2259033"/>
    <lineage>
        <taxon>Bacteria</taxon>
        <taxon>Bacillati</taxon>
        <taxon>Actinomycetota</taxon>
        <taxon>Actinomycetes</taxon>
        <taxon>Geodermatophilales</taxon>
        <taxon>Geodermatophilaceae</taxon>
        <taxon>Blastococcus</taxon>
    </lineage>
</organism>
<protein>
    <submittedName>
        <fullName evidence="2">Dihydrofolate reductase family protein</fullName>
    </submittedName>
</protein>
<dbReference type="InterPro" id="IPR050765">
    <property type="entry name" value="Riboflavin_Biosynth_HTPR"/>
</dbReference>
<gene>
    <name evidence="2" type="ORF">ACFSHS_01835</name>
</gene>
<evidence type="ECO:0000313" key="2">
    <source>
        <dbReference type="EMBL" id="MFD2090303.1"/>
    </source>
</evidence>
<dbReference type="PANTHER" id="PTHR38011">
    <property type="entry name" value="DIHYDROFOLATE REDUCTASE FAMILY PROTEIN (AFU_ORTHOLOGUE AFUA_8G06820)"/>
    <property type="match status" value="1"/>
</dbReference>
<dbReference type="InterPro" id="IPR024072">
    <property type="entry name" value="DHFR-like_dom_sf"/>
</dbReference>